<feature type="chain" id="PRO_5016313474" evidence="1">
    <location>
        <begin position="24"/>
        <end position="496"/>
    </location>
</feature>
<dbReference type="Pfam" id="PF00144">
    <property type="entry name" value="Beta-lactamase"/>
    <property type="match status" value="1"/>
</dbReference>
<dbReference type="EMBL" id="QFYS01000004">
    <property type="protein sequence ID" value="RAK65528.1"/>
    <property type="molecule type" value="Genomic_DNA"/>
</dbReference>
<feature type="signal peptide" evidence="1">
    <location>
        <begin position="1"/>
        <end position="23"/>
    </location>
</feature>
<organism evidence="3 4">
    <name type="scientific">Phenylobacterium kunshanense</name>
    <dbReference type="NCBI Taxonomy" id="1445034"/>
    <lineage>
        <taxon>Bacteria</taxon>
        <taxon>Pseudomonadati</taxon>
        <taxon>Pseudomonadota</taxon>
        <taxon>Alphaproteobacteria</taxon>
        <taxon>Caulobacterales</taxon>
        <taxon>Caulobacteraceae</taxon>
        <taxon>Phenylobacterium</taxon>
    </lineage>
</organism>
<dbReference type="AlphaFoldDB" id="A0A328BKP0"/>
<evidence type="ECO:0000256" key="1">
    <source>
        <dbReference type="SAM" id="SignalP"/>
    </source>
</evidence>
<dbReference type="Proteomes" id="UP000249524">
    <property type="component" value="Unassembled WGS sequence"/>
</dbReference>
<evidence type="ECO:0000259" key="2">
    <source>
        <dbReference type="Pfam" id="PF00144"/>
    </source>
</evidence>
<dbReference type="OrthoDB" id="9808046at2"/>
<dbReference type="InterPro" id="IPR001466">
    <property type="entry name" value="Beta-lactam-related"/>
</dbReference>
<dbReference type="InterPro" id="IPR012338">
    <property type="entry name" value="Beta-lactam/transpept-like"/>
</dbReference>
<comment type="caution">
    <text evidence="3">The sequence shown here is derived from an EMBL/GenBank/DDBJ whole genome shotgun (WGS) entry which is preliminary data.</text>
</comment>
<keyword evidence="1" id="KW-0732">Signal</keyword>
<gene>
    <name evidence="3" type="ORF">DJ019_11235</name>
</gene>
<protein>
    <submittedName>
        <fullName evidence="3">Penicillin-binding protein</fullName>
    </submittedName>
</protein>
<evidence type="ECO:0000313" key="4">
    <source>
        <dbReference type="Proteomes" id="UP000249524"/>
    </source>
</evidence>
<dbReference type="RefSeq" id="WP_111276124.1">
    <property type="nucleotide sequence ID" value="NZ_QFYS01000004.1"/>
</dbReference>
<name>A0A328BKP0_9CAUL</name>
<proteinExistence type="predicted"/>
<accession>A0A328BKP0</accession>
<dbReference type="PANTHER" id="PTHR46825:SF9">
    <property type="entry name" value="BETA-LACTAMASE-RELATED DOMAIN-CONTAINING PROTEIN"/>
    <property type="match status" value="1"/>
</dbReference>
<evidence type="ECO:0000313" key="3">
    <source>
        <dbReference type="EMBL" id="RAK65528.1"/>
    </source>
</evidence>
<keyword evidence="4" id="KW-1185">Reference proteome</keyword>
<reference evidence="3 4" key="1">
    <citation type="submission" date="2018-05" db="EMBL/GenBank/DDBJ databases">
        <authorList>
            <person name="Lanie J.A."/>
            <person name="Ng W.-L."/>
            <person name="Kazmierczak K.M."/>
            <person name="Andrzejewski T.M."/>
            <person name="Davidsen T.M."/>
            <person name="Wayne K.J."/>
            <person name="Tettelin H."/>
            <person name="Glass J.I."/>
            <person name="Rusch D."/>
            <person name="Podicherti R."/>
            <person name="Tsui H.-C.T."/>
            <person name="Winkler M.E."/>
        </authorList>
    </citation>
    <scope>NUCLEOTIDE SEQUENCE [LARGE SCALE GENOMIC DNA]</scope>
    <source>
        <strain evidence="3 4">BUT-10</strain>
    </source>
</reference>
<dbReference type="InterPro" id="IPR050491">
    <property type="entry name" value="AmpC-like"/>
</dbReference>
<feature type="domain" description="Beta-lactamase-related" evidence="2">
    <location>
        <begin position="36"/>
        <end position="383"/>
    </location>
</feature>
<dbReference type="Gene3D" id="3.40.710.10">
    <property type="entry name" value="DD-peptidase/beta-lactamase superfamily"/>
    <property type="match status" value="1"/>
</dbReference>
<dbReference type="SUPFAM" id="SSF56601">
    <property type="entry name" value="beta-lactamase/transpeptidase-like"/>
    <property type="match status" value="1"/>
</dbReference>
<sequence>MFKFLRLAALALGLVCLATPAAAQTEAQKAAFAGVDPLFETWMREQHVPGLVYGVVMDGKLAYVRALGVQDVTSKAPVTPDSVFRIASMSKNFTALAALKLRDQGKLTLDAPAETIVPELAGLAYPTTDSPEVTVRDLLTHNAGFVTDDPWGDRQLDMTEADFSRFVAAGVPFSRAPGMAFEYSNFGYALAGRVVTNAAGINYADYIEGAFLKPLGMRSSTYDQARAPAGRRAIGYRWEDGAWKEEPSLGPGAFGAMGGLMTTANDYARYMAWELAAWPARDGPEDGILKRSSIREIVRGQNFPSVVARAEPGGCDRARAYGMGTIVYADCVLGPHFTHSGGLPGYGSNVLMLPERGVGVFAFANRTYAPASLVVREAAIALVKSGAFPTRTAPPSAGVRAMADAAAKIYAAGDVLAAREALAMNLLLDRDVAHRNAELAALKAKLGTCRAPEPIVTDTATAATVRYPCERGTLQARLLLAPTAPASLQVLEFSAP</sequence>
<dbReference type="PANTHER" id="PTHR46825">
    <property type="entry name" value="D-ALANYL-D-ALANINE-CARBOXYPEPTIDASE/ENDOPEPTIDASE AMPH"/>
    <property type="match status" value="1"/>
</dbReference>